<comment type="caution">
    <text evidence="1">The sequence shown here is derived from an EMBL/GenBank/DDBJ whole genome shotgun (WGS) entry which is preliminary data.</text>
</comment>
<gene>
    <name evidence="1" type="ORF">OVA965_LOCUS21726</name>
    <name evidence="2" type="ORF">TMI583_LOCUS22434</name>
</gene>
<reference evidence="1" key="1">
    <citation type="submission" date="2021-02" db="EMBL/GenBank/DDBJ databases">
        <authorList>
            <person name="Nowell W R."/>
        </authorList>
    </citation>
    <scope>NUCLEOTIDE SEQUENCE</scope>
</reference>
<sequence>MPTRIYGLPKLHNANCPLRPVMSATKTVGYGLVINPSVFPRVLSKNIACIGTISYPSSRLIASLEKDRESDYEAPKSVCDDIDKLVTSLDNRVESEKVIMLLRRYAKIFDTTKPSVTDTTTKHVIDLEEGGRPATAAYYRQNPKNNEIIDETVKQLLQGDRAERSYSA</sequence>
<dbReference type="AlphaFoldDB" id="A0A8S2EAD8"/>
<evidence type="ECO:0000313" key="1">
    <source>
        <dbReference type="EMBL" id="CAF1153476.1"/>
    </source>
</evidence>
<evidence type="ECO:0000313" key="3">
    <source>
        <dbReference type="Proteomes" id="UP000677228"/>
    </source>
</evidence>
<organism evidence="1 3">
    <name type="scientific">Didymodactylos carnosus</name>
    <dbReference type="NCBI Taxonomy" id="1234261"/>
    <lineage>
        <taxon>Eukaryota</taxon>
        <taxon>Metazoa</taxon>
        <taxon>Spiralia</taxon>
        <taxon>Gnathifera</taxon>
        <taxon>Rotifera</taxon>
        <taxon>Eurotatoria</taxon>
        <taxon>Bdelloidea</taxon>
        <taxon>Philodinida</taxon>
        <taxon>Philodinidae</taxon>
        <taxon>Didymodactylos</taxon>
    </lineage>
</organism>
<name>A0A8S2EAD8_9BILA</name>
<protein>
    <submittedName>
        <fullName evidence="1">Uncharacterized protein</fullName>
    </submittedName>
</protein>
<proteinExistence type="predicted"/>
<dbReference type="EMBL" id="CAJOBA010032275">
    <property type="protein sequence ID" value="CAF3962858.1"/>
    <property type="molecule type" value="Genomic_DNA"/>
</dbReference>
<dbReference type="Proteomes" id="UP000682733">
    <property type="component" value="Unassembled WGS sequence"/>
</dbReference>
<dbReference type="EMBL" id="CAJNOK010011999">
    <property type="protein sequence ID" value="CAF1153476.1"/>
    <property type="molecule type" value="Genomic_DNA"/>
</dbReference>
<evidence type="ECO:0000313" key="2">
    <source>
        <dbReference type="EMBL" id="CAF3962858.1"/>
    </source>
</evidence>
<dbReference type="Proteomes" id="UP000677228">
    <property type="component" value="Unassembled WGS sequence"/>
</dbReference>
<accession>A0A8S2EAD8</accession>